<keyword evidence="2" id="KW-1185">Reference proteome</keyword>
<evidence type="ECO:0000313" key="1">
    <source>
        <dbReference type="EMBL" id="KAJ7558942.1"/>
    </source>
</evidence>
<accession>A0ACC2DXI2</accession>
<organism evidence="1 2">
    <name type="scientific">Diphasiastrum complanatum</name>
    <name type="common">Issler's clubmoss</name>
    <name type="synonym">Lycopodium complanatum</name>
    <dbReference type="NCBI Taxonomy" id="34168"/>
    <lineage>
        <taxon>Eukaryota</taxon>
        <taxon>Viridiplantae</taxon>
        <taxon>Streptophyta</taxon>
        <taxon>Embryophyta</taxon>
        <taxon>Tracheophyta</taxon>
        <taxon>Lycopodiopsida</taxon>
        <taxon>Lycopodiales</taxon>
        <taxon>Lycopodiaceae</taxon>
        <taxon>Lycopodioideae</taxon>
        <taxon>Diphasiastrum</taxon>
    </lineage>
</organism>
<dbReference type="Proteomes" id="UP001162992">
    <property type="component" value="Chromosome 4"/>
</dbReference>
<reference evidence="2" key="1">
    <citation type="journal article" date="2024" name="Proc. Natl. Acad. Sci. U.S.A.">
        <title>Extraordinary preservation of gene collinearity over three hundred million years revealed in homosporous lycophytes.</title>
        <authorList>
            <person name="Li C."/>
            <person name="Wickell D."/>
            <person name="Kuo L.Y."/>
            <person name="Chen X."/>
            <person name="Nie B."/>
            <person name="Liao X."/>
            <person name="Peng D."/>
            <person name="Ji J."/>
            <person name="Jenkins J."/>
            <person name="Williams M."/>
            <person name="Shu S."/>
            <person name="Plott C."/>
            <person name="Barry K."/>
            <person name="Rajasekar S."/>
            <person name="Grimwood J."/>
            <person name="Han X."/>
            <person name="Sun S."/>
            <person name="Hou Z."/>
            <person name="He W."/>
            <person name="Dai G."/>
            <person name="Sun C."/>
            <person name="Schmutz J."/>
            <person name="Leebens-Mack J.H."/>
            <person name="Li F.W."/>
            <person name="Wang L."/>
        </authorList>
    </citation>
    <scope>NUCLEOTIDE SEQUENCE [LARGE SCALE GENOMIC DNA]</scope>
    <source>
        <strain evidence="2">cv. PW_Plant_1</strain>
    </source>
</reference>
<evidence type="ECO:0000313" key="2">
    <source>
        <dbReference type="Proteomes" id="UP001162992"/>
    </source>
</evidence>
<comment type="caution">
    <text evidence="1">The sequence shown here is derived from an EMBL/GenBank/DDBJ whole genome shotgun (WGS) entry which is preliminary data.</text>
</comment>
<gene>
    <name evidence="1" type="ORF">O6H91_04G062400</name>
</gene>
<dbReference type="EMBL" id="CM055095">
    <property type="protein sequence ID" value="KAJ7558942.1"/>
    <property type="molecule type" value="Genomic_DNA"/>
</dbReference>
<sequence>MNEMRTAMLLLLCLTLPASSTTSHSPKVSRASAPVTHKVVAPTVAPSSAPSLAPVPASPTPSPLSPAGPAESPGPAPGKGPPIPATKNGTLDPGQMAALQSLGVAVGSDPCGQGSHQILICDESTPFRHLLFLQLQYCPLDAVLTEGALLNLTSLQALSFLDCPMLPVPLPSQLISSLASLSCVASLGRAAGHEDQPGLPGVWVSHLHDLVDLTVIDVVLNVSSLELILANMSVLHELTISNTSLRGPLPKVWPINLTSVDLSLNHLQGPLPSFFGQLEHLECLDLSGNNLTGHLPESMGKLRSLQKLQLSSNKLVGPIPDAIINMTLLTYLDLSNNNLNGSILSSLATLTNLRYFDLRNNAFRGVLPLNTTFINRLNTFRMDGNPSLCYNSSITSSKVVSGLSPCDSNGFPLPNPGSGGPALAPGNEFGPSPQPVEGTQHSHKRHGPKTIVWAVAVALGAIIIFIVVAVAVSRWCRWKE</sequence>
<protein>
    <submittedName>
        <fullName evidence="1">Uncharacterized protein</fullName>
    </submittedName>
</protein>
<name>A0ACC2DXI2_DIPCM</name>
<proteinExistence type="predicted"/>